<dbReference type="InterPro" id="IPR028994">
    <property type="entry name" value="Integrin_alpha_N"/>
</dbReference>
<dbReference type="Proteomes" id="UP000778578">
    <property type="component" value="Unassembled WGS sequence"/>
</dbReference>
<dbReference type="Pfam" id="PF01839">
    <property type="entry name" value="FG-GAP"/>
    <property type="match status" value="1"/>
</dbReference>
<proteinExistence type="predicted"/>
<accession>A0ABS7Q344</accession>
<evidence type="ECO:0000256" key="2">
    <source>
        <dbReference type="SAM" id="MobiDB-lite"/>
    </source>
</evidence>
<dbReference type="PANTHER" id="PTHR46580">
    <property type="entry name" value="SENSOR KINASE-RELATED"/>
    <property type="match status" value="1"/>
</dbReference>
<dbReference type="RefSeq" id="WP_222961703.1">
    <property type="nucleotide sequence ID" value="NZ_JAINZZ010000006.1"/>
</dbReference>
<feature type="region of interest" description="Disordered" evidence="2">
    <location>
        <begin position="43"/>
        <end position="71"/>
    </location>
</feature>
<gene>
    <name evidence="4" type="ORF">K7862_07870</name>
</gene>
<name>A0ABS7Q344_9ACTN</name>
<dbReference type="SUPFAM" id="SSF69318">
    <property type="entry name" value="Integrin alpha N-terminal domain"/>
    <property type="match status" value="1"/>
</dbReference>
<comment type="caution">
    <text evidence="4">The sequence shown here is derived from an EMBL/GenBank/DDBJ whole genome shotgun (WGS) entry which is preliminary data.</text>
</comment>
<dbReference type="EMBL" id="JAINZZ010000006">
    <property type="protein sequence ID" value="MBY8877550.1"/>
    <property type="molecule type" value="Genomic_DNA"/>
</dbReference>
<evidence type="ECO:0000313" key="5">
    <source>
        <dbReference type="Proteomes" id="UP000778578"/>
    </source>
</evidence>
<keyword evidence="5" id="KW-1185">Reference proteome</keyword>
<organism evidence="4 5">
    <name type="scientific">Actinacidiphila acidipaludis</name>
    <dbReference type="NCBI Taxonomy" id="2873382"/>
    <lineage>
        <taxon>Bacteria</taxon>
        <taxon>Bacillati</taxon>
        <taxon>Actinomycetota</taxon>
        <taxon>Actinomycetes</taxon>
        <taxon>Kitasatosporales</taxon>
        <taxon>Streptomycetaceae</taxon>
        <taxon>Actinacidiphila</taxon>
    </lineage>
</organism>
<dbReference type="Pfam" id="PF13517">
    <property type="entry name" value="FG-GAP_3"/>
    <property type="match status" value="1"/>
</dbReference>
<sequence length="589" mass="61424">MFSSSSARSGARRRGRLLAACTTGVVAAGAFALGPAGIASADSGAPHQARFSAPQTTQHPTSTLRKHKKTSYSTAAAGTALTAPRYDYDNDGYSDLLVQNDDASFGVLSSAKLTAGQAGYTDLGTGNTLYRDVITPGNLTDSYAGTEVLALTASGRLSMFTDTNSLVNGYPVWTGTGWQVYNQIVAVGDTNGDGFGDLLARTPSGDLYLYKGTGNASAPFGGRVKVGYGYGIYDQLVGAGDITGTGYETLVARDLYGDLWMYKLDGTAANPLAARVKIGTGWNVYNQIIGWGDDGGSIGQILGRTANGDLWWYNGDGSGKGTLTKRVRMGGGWSSNVISGQGHTQVWGKADLFGLTSGGSLYYYSSYNTGVLSKRYLVGNAGAWKGSNLTTTVSLSDEGEQPLLEIYNGTLYNDTLGFENVSSSGWGGYNKVFGPGDLNGDGHSDLLARDKSGVLWDLTGKGDGSFYGRAKVGAGWGGYNQITGAGDINGDGLADIVARASNGHLYLYLGTGNGAAPFKARQDIGAGWNAYSKIASPGDMDGDGRADLVAVTPGGQLYRYSGEGFTGTATFKHRVEIGTAGWNGYSSLF</sequence>
<dbReference type="Gene3D" id="2.115.10.10">
    <property type="entry name" value="Tachylectin 2"/>
    <property type="match status" value="1"/>
</dbReference>
<evidence type="ECO:0000256" key="3">
    <source>
        <dbReference type="SAM" id="SignalP"/>
    </source>
</evidence>
<feature type="compositionally biased region" description="Polar residues" evidence="2">
    <location>
        <begin position="53"/>
        <end position="63"/>
    </location>
</feature>
<evidence type="ECO:0000256" key="1">
    <source>
        <dbReference type="ARBA" id="ARBA00022729"/>
    </source>
</evidence>
<feature type="signal peptide" evidence="3">
    <location>
        <begin position="1"/>
        <end position="41"/>
    </location>
</feature>
<feature type="chain" id="PRO_5045837064" evidence="3">
    <location>
        <begin position="42"/>
        <end position="589"/>
    </location>
</feature>
<dbReference type="Gene3D" id="2.130.10.130">
    <property type="entry name" value="Integrin alpha, N-terminal"/>
    <property type="match status" value="2"/>
</dbReference>
<dbReference type="PANTHER" id="PTHR46580:SF4">
    <property type="entry name" value="ATP_GTP-BINDING PROTEIN"/>
    <property type="match status" value="1"/>
</dbReference>
<dbReference type="InterPro" id="IPR013517">
    <property type="entry name" value="FG-GAP"/>
</dbReference>
<keyword evidence="1 3" id="KW-0732">Signal</keyword>
<protein>
    <submittedName>
        <fullName evidence="4">VCBS repeat-containing protein</fullName>
    </submittedName>
</protein>
<reference evidence="4 5" key="1">
    <citation type="submission" date="2021-08" db="EMBL/GenBank/DDBJ databases">
        <title>WGS of actinomycetes from Thailand.</title>
        <authorList>
            <person name="Thawai C."/>
        </authorList>
    </citation>
    <scope>NUCLEOTIDE SEQUENCE [LARGE SCALE GENOMIC DNA]</scope>
    <source>
        <strain evidence="4 5">PLK6-54</strain>
    </source>
</reference>
<evidence type="ECO:0000313" key="4">
    <source>
        <dbReference type="EMBL" id="MBY8877550.1"/>
    </source>
</evidence>